<organism evidence="1">
    <name type="scientific">Arundo donax</name>
    <name type="common">Giant reed</name>
    <name type="synonym">Donax arundinaceus</name>
    <dbReference type="NCBI Taxonomy" id="35708"/>
    <lineage>
        <taxon>Eukaryota</taxon>
        <taxon>Viridiplantae</taxon>
        <taxon>Streptophyta</taxon>
        <taxon>Embryophyta</taxon>
        <taxon>Tracheophyta</taxon>
        <taxon>Spermatophyta</taxon>
        <taxon>Magnoliopsida</taxon>
        <taxon>Liliopsida</taxon>
        <taxon>Poales</taxon>
        <taxon>Poaceae</taxon>
        <taxon>PACMAD clade</taxon>
        <taxon>Arundinoideae</taxon>
        <taxon>Arundineae</taxon>
        <taxon>Arundo</taxon>
    </lineage>
</organism>
<reference evidence="1" key="2">
    <citation type="journal article" date="2015" name="Data Brief">
        <title>Shoot transcriptome of the giant reed, Arundo donax.</title>
        <authorList>
            <person name="Barrero R.A."/>
            <person name="Guerrero F.D."/>
            <person name="Moolhuijzen P."/>
            <person name="Goolsby J.A."/>
            <person name="Tidwell J."/>
            <person name="Bellgard S.E."/>
            <person name="Bellgard M.I."/>
        </authorList>
    </citation>
    <scope>NUCLEOTIDE SEQUENCE</scope>
    <source>
        <tissue evidence="1">Shoot tissue taken approximately 20 cm above the soil surface</tissue>
    </source>
</reference>
<dbReference type="EMBL" id="GBRH01161046">
    <property type="protein sequence ID" value="JAE36850.1"/>
    <property type="molecule type" value="Transcribed_RNA"/>
</dbReference>
<name>A0A0A9HI49_ARUDO</name>
<sequence length="35" mass="4015">MATLPKGNLNRLCRSVVASFRFLRPNIYDRTMCLG</sequence>
<dbReference type="AlphaFoldDB" id="A0A0A9HI49"/>
<accession>A0A0A9HI49</accession>
<protein>
    <submittedName>
        <fullName evidence="1">Uncharacterized protein</fullName>
    </submittedName>
</protein>
<evidence type="ECO:0000313" key="1">
    <source>
        <dbReference type="EMBL" id="JAE36850.1"/>
    </source>
</evidence>
<proteinExistence type="predicted"/>
<reference evidence="1" key="1">
    <citation type="submission" date="2014-09" db="EMBL/GenBank/DDBJ databases">
        <authorList>
            <person name="Magalhaes I.L.F."/>
            <person name="Oliveira U."/>
            <person name="Santos F.R."/>
            <person name="Vidigal T.H.D.A."/>
            <person name="Brescovit A.D."/>
            <person name="Santos A.J."/>
        </authorList>
    </citation>
    <scope>NUCLEOTIDE SEQUENCE</scope>
    <source>
        <tissue evidence="1">Shoot tissue taken approximately 20 cm above the soil surface</tissue>
    </source>
</reference>